<comment type="caution">
    <text evidence="1">The sequence shown here is derived from an EMBL/GenBank/DDBJ whole genome shotgun (WGS) entry which is preliminary data.</text>
</comment>
<evidence type="ECO:0000313" key="1">
    <source>
        <dbReference type="EMBL" id="MFC6791947.1"/>
    </source>
</evidence>
<proteinExistence type="predicted"/>
<dbReference type="EMBL" id="JBHSWN010000001">
    <property type="protein sequence ID" value="MFC6791947.1"/>
    <property type="molecule type" value="Genomic_DNA"/>
</dbReference>
<gene>
    <name evidence="1" type="ORF">ACFQE0_21535</name>
</gene>
<sequence>MTERRRAIHAVFQMEDDIHSVLRYAQALDHVASSPHMIEPECLTAFSDPLRAIGQRLREQYKEAHEAVVGDRP</sequence>
<reference evidence="2" key="1">
    <citation type="journal article" date="2019" name="Int. J. Syst. Evol. Microbiol.">
        <title>The Global Catalogue of Microorganisms (GCM) 10K type strain sequencing project: providing services to taxonomists for standard genome sequencing and annotation.</title>
        <authorList>
            <consortium name="The Broad Institute Genomics Platform"/>
            <consortium name="The Broad Institute Genome Sequencing Center for Infectious Disease"/>
            <person name="Wu L."/>
            <person name="Ma J."/>
        </authorList>
    </citation>
    <scope>NUCLEOTIDE SEQUENCE [LARGE SCALE GENOMIC DNA]</scope>
    <source>
        <strain evidence="2">CCUG 48316</strain>
    </source>
</reference>
<evidence type="ECO:0000313" key="2">
    <source>
        <dbReference type="Proteomes" id="UP001596292"/>
    </source>
</evidence>
<protein>
    <submittedName>
        <fullName evidence="1">Uncharacterized protein</fullName>
    </submittedName>
</protein>
<dbReference type="Proteomes" id="UP001596292">
    <property type="component" value="Unassembled WGS sequence"/>
</dbReference>
<accession>A0ABW2BNA8</accession>
<dbReference type="RefSeq" id="WP_378973300.1">
    <property type="nucleotide sequence ID" value="NZ_JBHSWN010000001.1"/>
</dbReference>
<name>A0ABW2BNA8_9HYPH</name>
<organism evidence="1 2">
    <name type="scientific">Methylobacterium komagatae</name>
    <dbReference type="NCBI Taxonomy" id="374425"/>
    <lineage>
        <taxon>Bacteria</taxon>
        <taxon>Pseudomonadati</taxon>
        <taxon>Pseudomonadota</taxon>
        <taxon>Alphaproteobacteria</taxon>
        <taxon>Hyphomicrobiales</taxon>
        <taxon>Methylobacteriaceae</taxon>
        <taxon>Methylobacterium</taxon>
    </lineage>
</organism>
<keyword evidence="2" id="KW-1185">Reference proteome</keyword>